<feature type="binding site" evidence="9">
    <location>
        <position position="23"/>
    </location>
    <ligand>
        <name>[4Fe-4S] cluster</name>
        <dbReference type="ChEBI" id="CHEBI:49883"/>
    </ligand>
</feature>
<feature type="binding site" evidence="9">
    <location>
        <position position="5"/>
    </location>
    <ligand>
        <name>[4Fe-4S] cluster</name>
        <dbReference type="ChEBI" id="CHEBI:49883"/>
    </ligand>
</feature>
<evidence type="ECO:0000256" key="1">
    <source>
        <dbReference type="ARBA" id="ARBA00004496"/>
    </source>
</evidence>
<dbReference type="EMBL" id="FOOX01000021">
    <property type="protein sequence ID" value="SFH25302.1"/>
    <property type="molecule type" value="Genomic_DNA"/>
</dbReference>
<keyword evidence="5 9" id="KW-0560">Oxidoreductase</keyword>
<dbReference type="GO" id="GO:0005737">
    <property type="term" value="C:cytoplasm"/>
    <property type="evidence" value="ECO:0007669"/>
    <property type="project" value="UniProtKB-SubCell"/>
</dbReference>
<keyword evidence="7 9" id="KW-0411">Iron-sulfur</keyword>
<keyword evidence="6 9" id="KW-0408">Iron</keyword>
<dbReference type="PANTHER" id="PTHR30109:SF0">
    <property type="entry name" value="HYDROXYLAMINE REDUCTASE"/>
    <property type="match status" value="1"/>
</dbReference>
<dbReference type="FunFam" id="3.40.50.2030:FF:000001">
    <property type="entry name" value="Hydroxylamine reductase"/>
    <property type="match status" value="1"/>
</dbReference>
<keyword evidence="4 9" id="KW-0479">Metal-binding</keyword>
<evidence type="ECO:0000256" key="2">
    <source>
        <dbReference type="ARBA" id="ARBA00022485"/>
    </source>
</evidence>
<dbReference type="GO" id="GO:0046872">
    <property type="term" value="F:metal ion binding"/>
    <property type="evidence" value="ECO:0007669"/>
    <property type="project" value="UniProtKB-KW"/>
</dbReference>
<evidence type="ECO:0000256" key="7">
    <source>
        <dbReference type="ARBA" id="ARBA00023014"/>
    </source>
</evidence>
<sequence length="547" mass="59884">MGMFCNQCEQTAKGTACTIAGVCGKTPEVSSLQDLLLHAVKGLSLHANEGRKLGIVNQQVNAFTVKAIFSTLTNVDFDPERFQSLINRCVELREQLKGQVSNAGGKVDFSDPSAAFTPDADLNSLIKQGEDMGLIIDRQADEDIQSLQLILVYGIKGVSAYADHARILGQEDDSIYAFIHEAMAALTKKDLSMNDWLNMVLKCGEINLKTLELLDKANTDAFGHPVPTPVPLGHKQGKCILVSGHDLKDLSDLLEQTEGKNINIYTHGELLPAHGYPGLKKHRHLYGHFGTAWQNQKKEFPNFPGAILMTTNCMQEPQKSYHDNIFSTGLVGWPGVRHVENGQFSPVIEKALELPGFPVDEDKGTVMVGFGRSALFGVSDKIIDLVKKGAIKHFFLVAGCDGAKPGRNYFTEFVQKVPGDSVVLTLACGKFRFFDLDMGEIEGIPRLIDIGQCNDAYSAIQIALALAKAFDCGVNDLPLHMVLSWYEQKAVAILLTLLYLGIKDIRLGPSLPAFISPNVLDVLVQNFNIKPITTPDEDLAAILNKNH</sequence>
<evidence type="ECO:0000313" key="10">
    <source>
        <dbReference type="EMBL" id="SFH25302.1"/>
    </source>
</evidence>
<dbReference type="InterPro" id="IPR016099">
    <property type="entry name" value="Prismane-like_a/b-sand"/>
</dbReference>
<evidence type="ECO:0000256" key="6">
    <source>
        <dbReference type="ARBA" id="ARBA00023004"/>
    </source>
</evidence>
<dbReference type="Proteomes" id="UP000199337">
    <property type="component" value="Unassembled WGS sequence"/>
</dbReference>
<dbReference type="InterPro" id="IPR010048">
    <property type="entry name" value="Hydroxylam_reduct"/>
</dbReference>
<name>A0A1I2YI62_9FIRM</name>
<dbReference type="AlphaFoldDB" id="A0A1I2YI62"/>
<evidence type="ECO:0000256" key="8">
    <source>
        <dbReference type="ARBA" id="ARBA00051350"/>
    </source>
</evidence>
<feature type="binding site" description="via persulfide group" evidence="9">
    <location>
        <position position="400"/>
    </location>
    <ligand>
        <name>hybrid [4Fe-2O-2S] cluster</name>
        <dbReference type="ChEBI" id="CHEBI:60519"/>
    </ligand>
</feature>
<comment type="cofactor">
    <cofactor evidence="9">
        <name>[4Fe-4S] cluster</name>
        <dbReference type="ChEBI" id="CHEBI:49883"/>
    </cofactor>
    <text evidence="9">Binds 1 [4Fe-4S] cluster.</text>
</comment>
<feature type="binding site" evidence="9">
    <location>
        <position position="487"/>
    </location>
    <ligand>
        <name>hybrid [4Fe-2O-2S] cluster</name>
        <dbReference type="ChEBI" id="CHEBI:60519"/>
    </ligand>
</feature>
<dbReference type="NCBIfam" id="TIGR01703">
    <property type="entry name" value="hybrid_clust"/>
    <property type="match status" value="1"/>
</dbReference>
<keyword evidence="11" id="KW-1185">Reference proteome</keyword>
<feature type="binding site" evidence="9">
    <location>
        <position position="489"/>
    </location>
    <ligand>
        <name>hybrid [4Fe-2O-2S] cluster</name>
        <dbReference type="ChEBI" id="CHEBI:60519"/>
    </ligand>
</feature>
<accession>A0A1I2YI62</accession>
<comment type="catalytic activity">
    <reaction evidence="8 9">
        <text>A + NH4(+) + H2O = hydroxylamine + AH2 + H(+)</text>
        <dbReference type="Rhea" id="RHEA:22052"/>
        <dbReference type="ChEBI" id="CHEBI:13193"/>
        <dbReference type="ChEBI" id="CHEBI:15377"/>
        <dbReference type="ChEBI" id="CHEBI:15378"/>
        <dbReference type="ChEBI" id="CHEBI:15429"/>
        <dbReference type="ChEBI" id="CHEBI:17499"/>
        <dbReference type="ChEBI" id="CHEBI:28938"/>
        <dbReference type="EC" id="1.7.99.1"/>
    </reaction>
</comment>
<feature type="binding site" evidence="9">
    <location>
        <position position="453"/>
    </location>
    <ligand>
        <name>hybrid [4Fe-2O-2S] cluster</name>
        <dbReference type="ChEBI" id="CHEBI:60519"/>
    </ligand>
</feature>
<feature type="binding site" evidence="9">
    <location>
        <position position="245"/>
    </location>
    <ligand>
        <name>hybrid [4Fe-2O-2S] cluster</name>
        <dbReference type="ChEBI" id="CHEBI:60519"/>
    </ligand>
</feature>
<evidence type="ECO:0000256" key="9">
    <source>
        <dbReference type="HAMAP-Rule" id="MF_00069"/>
    </source>
</evidence>
<dbReference type="CDD" id="cd01914">
    <property type="entry name" value="HCP"/>
    <property type="match status" value="1"/>
</dbReference>
<organism evidence="10 11">
    <name type="scientific">Desulfotruncus arcticus DSM 17038</name>
    <dbReference type="NCBI Taxonomy" id="1121424"/>
    <lineage>
        <taxon>Bacteria</taxon>
        <taxon>Bacillati</taxon>
        <taxon>Bacillota</taxon>
        <taxon>Clostridia</taxon>
        <taxon>Eubacteriales</taxon>
        <taxon>Desulfallaceae</taxon>
        <taxon>Desulfotruncus</taxon>
    </lineage>
</organism>
<feature type="binding site" evidence="9">
    <location>
        <position position="8"/>
    </location>
    <ligand>
        <name>[4Fe-4S] cluster</name>
        <dbReference type="ChEBI" id="CHEBI:49883"/>
    </ligand>
</feature>
<dbReference type="SUPFAM" id="SSF56821">
    <property type="entry name" value="Prismane protein-like"/>
    <property type="match status" value="1"/>
</dbReference>
<dbReference type="PANTHER" id="PTHR30109">
    <property type="entry name" value="HYDROXYLAMINE REDUCTASE"/>
    <property type="match status" value="1"/>
</dbReference>
<dbReference type="GO" id="GO:0051539">
    <property type="term" value="F:4 iron, 4 sulfur cluster binding"/>
    <property type="evidence" value="ECO:0007669"/>
    <property type="project" value="UniProtKB-KW"/>
</dbReference>
<comment type="similarity">
    <text evidence="9">Belongs to the HCP family.</text>
</comment>
<keyword evidence="3 9" id="KW-0963">Cytoplasm</keyword>
<proteinExistence type="inferred from homology"/>
<dbReference type="InterPro" id="IPR004137">
    <property type="entry name" value="HCP/CODH"/>
</dbReference>
<feature type="binding site" evidence="9">
    <location>
        <position position="269"/>
    </location>
    <ligand>
        <name>hybrid [4Fe-2O-2S] cluster</name>
        <dbReference type="ChEBI" id="CHEBI:60519"/>
    </ligand>
</feature>
<dbReference type="Pfam" id="PF03063">
    <property type="entry name" value="Prismane"/>
    <property type="match status" value="1"/>
</dbReference>
<dbReference type="Gene3D" id="3.40.50.2030">
    <property type="match status" value="2"/>
</dbReference>
<dbReference type="FunFam" id="3.40.50.2030:FF:000002">
    <property type="entry name" value="Hydroxylamine reductase"/>
    <property type="match status" value="1"/>
</dbReference>
<feature type="binding site" evidence="9">
    <location>
        <position position="17"/>
    </location>
    <ligand>
        <name>[4Fe-4S] cluster</name>
        <dbReference type="ChEBI" id="CHEBI:49883"/>
    </ligand>
</feature>
<dbReference type="GO" id="GO:0042542">
    <property type="term" value="P:response to hydrogen peroxide"/>
    <property type="evidence" value="ECO:0007669"/>
    <property type="project" value="TreeGrafter"/>
</dbReference>
<comment type="cofactor">
    <cofactor evidence="9">
        <name>hybrid [4Fe-2O-2S] cluster</name>
        <dbReference type="ChEBI" id="CHEBI:60519"/>
    </cofactor>
    <text evidence="9">Binds 1 hybrid [4Fe-2O-2S] cluster.</text>
</comment>
<feature type="binding site" evidence="9">
    <location>
        <position position="313"/>
    </location>
    <ligand>
        <name>hybrid [4Fe-2O-2S] cluster</name>
        <dbReference type="ChEBI" id="CHEBI:60519"/>
    </ligand>
</feature>
<dbReference type="STRING" id="341036.SAMN05660649_04437"/>
<evidence type="ECO:0000256" key="3">
    <source>
        <dbReference type="ARBA" id="ARBA00022490"/>
    </source>
</evidence>
<dbReference type="InterPro" id="IPR011254">
    <property type="entry name" value="Prismane-like_sf"/>
</dbReference>
<dbReference type="HAMAP" id="MF_00069">
    <property type="entry name" value="Hydroxylam_reduct"/>
    <property type="match status" value="1"/>
</dbReference>
<dbReference type="NCBIfam" id="NF003658">
    <property type="entry name" value="PRK05290.1"/>
    <property type="match status" value="1"/>
</dbReference>
<evidence type="ECO:0000313" key="11">
    <source>
        <dbReference type="Proteomes" id="UP000199337"/>
    </source>
</evidence>
<protein>
    <recommendedName>
        <fullName evidence="9">Hydroxylamine reductase</fullName>
        <ecNumber evidence="9">1.7.99.1</ecNumber>
    </recommendedName>
    <alternativeName>
        <fullName evidence="9">Hybrid-cluster protein</fullName>
        <shortName evidence="9">HCP</shortName>
    </alternativeName>
    <alternativeName>
        <fullName evidence="9">Prismane protein</fullName>
    </alternativeName>
</protein>
<evidence type="ECO:0000256" key="5">
    <source>
        <dbReference type="ARBA" id="ARBA00023002"/>
    </source>
</evidence>
<comment type="subcellular location">
    <subcellularLocation>
        <location evidence="1 9">Cytoplasm</location>
    </subcellularLocation>
</comment>
<dbReference type="FunFam" id="1.20.1270.20:FF:000001">
    <property type="entry name" value="Hydroxylamine reductase"/>
    <property type="match status" value="1"/>
</dbReference>
<dbReference type="Gene3D" id="1.20.1270.20">
    <property type="match status" value="2"/>
</dbReference>
<dbReference type="InterPro" id="IPR016100">
    <property type="entry name" value="Prismane_a-bundle"/>
</dbReference>
<dbReference type="GO" id="GO:0050418">
    <property type="term" value="F:hydroxylamine reductase activity"/>
    <property type="evidence" value="ECO:0007669"/>
    <property type="project" value="UniProtKB-UniRule"/>
</dbReference>
<evidence type="ECO:0000256" key="4">
    <source>
        <dbReference type="ARBA" id="ARBA00022723"/>
    </source>
</evidence>
<dbReference type="PIRSF" id="PIRSF000076">
    <property type="entry name" value="HCP"/>
    <property type="match status" value="1"/>
</dbReference>
<comment type="function">
    <text evidence="9">Catalyzes the reduction of hydroxylamine to form NH(3) and H(2)O.</text>
</comment>
<reference evidence="11" key="1">
    <citation type="submission" date="2016-10" db="EMBL/GenBank/DDBJ databases">
        <authorList>
            <person name="Varghese N."/>
            <person name="Submissions S."/>
        </authorList>
    </citation>
    <scope>NUCLEOTIDE SEQUENCE [LARGE SCALE GENOMIC DNA]</scope>
    <source>
        <strain evidence="11">DSM 17038</strain>
    </source>
</reference>
<dbReference type="EC" id="1.7.99.1" evidence="9"/>
<feature type="binding site" evidence="9">
    <location>
        <position position="428"/>
    </location>
    <ligand>
        <name>hybrid [4Fe-2O-2S] cluster</name>
        <dbReference type="ChEBI" id="CHEBI:60519"/>
    </ligand>
</feature>
<keyword evidence="2 9" id="KW-0004">4Fe-4S</keyword>
<dbReference type="GO" id="GO:0004601">
    <property type="term" value="F:peroxidase activity"/>
    <property type="evidence" value="ECO:0007669"/>
    <property type="project" value="TreeGrafter"/>
</dbReference>
<gene>
    <name evidence="9" type="primary">hcp</name>
    <name evidence="10" type="ORF">SAMN05660649_04437</name>
</gene>
<feature type="modified residue" description="Cysteine persulfide" evidence="9">
    <location>
        <position position="400"/>
    </location>
</feature>